<sequence>MCTDQNGLMGRNGYSGLGRPAVGGKQNDVGEGIRLGRREKSDLGLEVLVALLEVLVALLAGAGVVSAIARYAPHVGLGFSKINNSKRRSFKANVISSIYEMENLTTRLCWELVRKEGYIVGSLKANYPTSEETNGFTCFIDFEYESWIFLLQLSVLLPGSKLVHVVCDQRQG</sequence>
<evidence type="ECO:0000256" key="2">
    <source>
        <dbReference type="SAM" id="Phobius"/>
    </source>
</evidence>
<gene>
    <name evidence="3" type="ORF">L3X38_000316</name>
</gene>
<evidence type="ECO:0000256" key="1">
    <source>
        <dbReference type="SAM" id="MobiDB-lite"/>
    </source>
</evidence>
<keyword evidence="2" id="KW-0812">Transmembrane</keyword>
<evidence type="ECO:0000313" key="3">
    <source>
        <dbReference type="EMBL" id="KAI5311364.1"/>
    </source>
</evidence>
<comment type="caution">
    <text evidence="3">The sequence shown here is derived from an EMBL/GenBank/DDBJ whole genome shotgun (WGS) entry which is preliminary data.</text>
</comment>
<feature type="transmembrane region" description="Helical" evidence="2">
    <location>
        <begin position="47"/>
        <end position="72"/>
    </location>
</feature>
<reference evidence="3 4" key="1">
    <citation type="journal article" date="2022" name="G3 (Bethesda)">
        <title>Whole-genome sequence and methylome profiling of the almond [Prunus dulcis (Mill.) D.A. Webb] cultivar 'Nonpareil'.</title>
        <authorList>
            <person name="D'Amico-Willman K.M."/>
            <person name="Ouma W.Z."/>
            <person name="Meulia T."/>
            <person name="Sideli G.M."/>
            <person name="Gradziel T.M."/>
            <person name="Fresnedo-Ramirez J."/>
        </authorList>
    </citation>
    <scope>NUCLEOTIDE SEQUENCE [LARGE SCALE GENOMIC DNA]</scope>
    <source>
        <strain evidence="3">Clone GOH B32 T37-40</strain>
    </source>
</reference>
<dbReference type="EMBL" id="JAJFAZ020000022">
    <property type="protein sequence ID" value="KAI5311364.1"/>
    <property type="molecule type" value="Genomic_DNA"/>
</dbReference>
<keyword evidence="2" id="KW-1133">Transmembrane helix</keyword>
<accession>A0AAD4YJT2</accession>
<keyword evidence="4" id="KW-1185">Reference proteome</keyword>
<dbReference type="AlphaFoldDB" id="A0AAD4YJT2"/>
<name>A0AAD4YJT2_PRUDU</name>
<organism evidence="3 4">
    <name type="scientific">Prunus dulcis</name>
    <name type="common">Almond</name>
    <name type="synonym">Amygdalus dulcis</name>
    <dbReference type="NCBI Taxonomy" id="3755"/>
    <lineage>
        <taxon>Eukaryota</taxon>
        <taxon>Viridiplantae</taxon>
        <taxon>Streptophyta</taxon>
        <taxon>Embryophyta</taxon>
        <taxon>Tracheophyta</taxon>
        <taxon>Spermatophyta</taxon>
        <taxon>Magnoliopsida</taxon>
        <taxon>eudicotyledons</taxon>
        <taxon>Gunneridae</taxon>
        <taxon>Pentapetalae</taxon>
        <taxon>rosids</taxon>
        <taxon>fabids</taxon>
        <taxon>Rosales</taxon>
        <taxon>Rosaceae</taxon>
        <taxon>Amygdaloideae</taxon>
        <taxon>Amygdaleae</taxon>
        <taxon>Prunus</taxon>
    </lineage>
</organism>
<proteinExistence type="predicted"/>
<evidence type="ECO:0000313" key="4">
    <source>
        <dbReference type="Proteomes" id="UP001054821"/>
    </source>
</evidence>
<keyword evidence="2" id="KW-0472">Membrane</keyword>
<protein>
    <submittedName>
        <fullName evidence="3">Uncharacterized protein</fullName>
    </submittedName>
</protein>
<dbReference type="Proteomes" id="UP001054821">
    <property type="component" value="Unassembled WGS sequence"/>
</dbReference>
<feature type="region of interest" description="Disordered" evidence="1">
    <location>
        <begin position="1"/>
        <end position="23"/>
    </location>
</feature>